<dbReference type="GO" id="GO:0008171">
    <property type="term" value="F:O-methyltransferase activity"/>
    <property type="evidence" value="ECO:0007669"/>
    <property type="project" value="InterPro"/>
</dbReference>
<evidence type="ECO:0000313" key="13">
    <source>
        <dbReference type="Proteomes" id="UP000307169"/>
    </source>
</evidence>
<evidence type="ECO:0000313" key="11">
    <source>
        <dbReference type="Proteomes" id="UP000305362"/>
    </source>
</evidence>
<comment type="caution">
    <text evidence="10">The sequence shown here is derived from an EMBL/GenBank/DDBJ whole genome shotgun (WGS) entry which is preliminary data.</text>
</comment>
<dbReference type="Proteomes" id="UP000310685">
    <property type="component" value="Unassembled WGS sequence"/>
</dbReference>
<dbReference type="GO" id="GO:0008757">
    <property type="term" value="F:S-adenosylmethionine-dependent methyltransferase activity"/>
    <property type="evidence" value="ECO:0007669"/>
    <property type="project" value="TreeGrafter"/>
</dbReference>
<evidence type="ECO:0000313" key="10">
    <source>
        <dbReference type="EMBL" id="TIC67272.1"/>
    </source>
</evidence>
<dbReference type="InterPro" id="IPR050362">
    <property type="entry name" value="Cation-dep_OMT"/>
</dbReference>
<evidence type="ECO:0000313" key="8">
    <source>
        <dbReference type="EMBL" id="TIC65400.1"/>
    </source>
</evidence>
<dbReference type="InterPro" id="IPR029063">
    <property type="entry name" value="SAM-dependent_MTases_sf"/>
</dbReference>
<dbReference type="PANTHER" id="PTHR10509:SF14">
    <property type="entry name" value="CAFFEOYL-COA O-METHYLTRANSFERASE 3-RELATED"/>
    <property type="match status" value="1"/>
</dbReference>
<evidence type="ECO:0000256" key="1">
    <source>
        <dbReference type="ARBA" id="ARBA00022603"/>
    </source>
</evidence>
<gene>
    <name evidence="10" type="ORF">E3Q01_01391</name>
    <name evidence="8" type="ORF">E3Q02_02178</name>
    <name evidence="9" type="ORF">E3Q03_02159</name>
    <name evidence="7" type="ORF">E3Q10_01566</name>
    <name evidence="6" type="ORF">E3Q17_01414</name>
    <name evidence="5" type="ORF">E3Q22_01717</name>
</gene>
<evidence type="ECO:0000313" key="14">
    <source>
        <dbReference type="Proteomes" id="UP000309601"/>
    </source>
</evidence>
<dbReference type="OrthoDB" id="10251242at2759"/>
<keyword evidence="2 10" id="KW-0808">Transferase</keyword>
<keyword evidence="1 10" id="KW-0489">Methyltransferase</keyword>
<sequence>MIPTEAFTQIDEFSEQHVIKPDPGLEECMEQARENGLPDISVSAIQGKFLMLQAKMMKAKRILEIGTLAGYSSIWLAKALPEDGELITLESNEKFAELSRKNIANAKPHAKFEVIQGKALETLEKLEGTFDMVFIDADKPNSANYLKKAVELTKTGSVIYVDNTVRNYAILLDEHTKDPYGVGIRAVYPALQTLQDEGKIEATNIQIASSKGHDGLAIALRL</sequence>
<evidence type="ECO:0000313" key="6">
    <source>
        <dbReference type="EMBL" id="TIC02442.1"/>
    </source>
</evidence>
<dbReference type="AlphaFoldDB" id="A0A4T0T0H4"/>
<proteinExistence type="inferred from homology"/>
<dbReference type="Proteomes" id="UP000309601">
    <property type="component" value="Unassembled WGS sequence"/>
</dbReference>
<dbReference type="Gene3D" id="3.40.50.150">
    <property type="entry name" value="Vaccinia Virus protein VP39"/>
    <property type="match status" value="1"/>
</dbReference>
<dbReference type="Proteomes" id="UP000305647">
    <property type="component" value="Unassembled WGS sequence"/>
</dbReference>
<dbReference type="SUPFAM" id="SSF53335">
    <property type="entry name" value="S-adenosyl-L-methionine-dependent methyltransferases"/>
    <property type="match status" value="1"/>
</dbReference>
<dbReference type="EMBL" id="SPRC01000013">
    <property type="protein sequence ID" value="TIB80896.1"/>
    <property type="molecule type" value="Genomic_DNA"/>
</dbReference>
<dbReference type="EMBL" id="SPRX01000012">
    <property type="protein sequence ID" value="TIC67272.1"/>
    <property type="molecule type" value="Genomic_DNA"/>
</dbReference>
<evidence type="ECO:0000256" key="2">
    <source>
        <dbReference type="ARBA" id="ARBA00022679"/>
    </source>
</evidence>
<dbReference type="EMBL" id="SPRV01000020">
    <property type="protein sequence ID" value="TIC66550.1"/>
    <property type="molecule type" value="Genomic_DNA"/>
</dbReference>
<dbReference type="EMBL" id="SPRH01000012">
    <property type="protein sequence ID" value="TIC02442.1"/>
    <property type="molecule type" value="Genomic_DNA"/>
</dbReference>
<evidence type="ECO:0000313" key="7">
    <source>
        <dbReference type="EMBL" id="TIC31733.1"/>
    </source>
</evidence>
<dbReference type="PANTHER" id="PTHR10509">
    <property type="entry name" value="O-METHYLTRANSFERASE-RELATED"/>
    <property type="match status" value="1"/>
</dbReference>
<dbReference type="EMBL" id="SPRW01000021">
    <property type="protein sequence ID" value="TIC65400.1"/>
    <property type="molecule type" value="Genomic_DNA"/>
</dbReference>
<dbReference type="OMA" id="ERIEVCQ"/>
<evidence type="ECO:0000313" key="5">
    <source>
        <dbReference type="EMBL" id="TIB80896.1"/>
    </source>
</evidence>
<dbReference type="Pfam" id="PF01596">
    <property type="entry name" value="Methyltransf_3"/>
    <property type="match status" value="1"/>
</dbReference>
<protein>
    <submittedName>
        <fullName evidence="10">O-methyltransferase</fullName>
    </submittedName>
</protein>
<evidence type="ECO:0000256" key="4">
    <source>
        <dbReference type="ARBA" id="ARBA00023453"/>
    </source>
</evidence>
<evidence type="ECO:0000313" key="9">
    <source>
        <dbReference type="EMBL" id="TIC66550.1"/>
    </source>
</evidence>
<accession>A0A4T0T0H4</accession>
<dbReference type="EMBL" id="SPRO01000011">
    <property type="protein sequence ID" value="TIC31733.1"/>
    <property type="molecule type" value="Genomic_DNA"/>
</dbReference>
<dbReference type="PROSITE" id="PS51682">
    <property type="entry name" value="SAM_OMT_I"/>
    <property type="match status" value="1"/>
</dbReference>
<evidence type="ECO:0000313" key="12">
    <source>
        <dbReference type="Proteomes" id="UP000305647"/>
    </source>
</evidence>
<name>A0A4T0T0H4_9BASI</name>
<keyword evidence="3" id="KW-0949">S-adenosyl-L-methionine</keyword>
<organism evidence="10 16">
    <name type="scientific">Wallemia mellicola</name>
    <dbReference type="NCBI Taxonomy" id="1708541"/>
    <lineage>
        <taxon>Eukaryota</taxon>
        <taxon>Fungi</taxon>
        <taxon>Dikarya</taxon>
        <taxon>Basidiomycota</taxon>
        <taxon>Wallemiomycotina</taxon>
        <taxon>Wallemiomycetes</taxon>
        <taxon>Wallemiales</taxon>
        <taxon>Wallemiaceae</taxon>
        <taxon>Wallemia</taxon>
    </lineage>
</organism>
<evidence type="ECO:0000256" key="3">
    <source>
        <dbReference type="ARBA" id="ARBA00022691"/>
    </source>
</evidence>
<evidence type="ECO:0000313" key="16">
    <source>
        <dbReference type="Proteomes" id="UP000310708"/>
    </source>
</evidence>
<dbReference type="InterPro" id="IPR002935">
    <property type="entry name" value="SAM_O-MeTrfase"/>
</dbReference>
<dbReference type="GO" id="GO:0032259">
    <property type="term" value="P:methylation"/>
    <property type="evidence" value="ECO:0007669"/>
    <property type="project" value="UniProtKB-KW"/>
</dbReference>
<comment type="similarity">
    <text evidence="4">Belongs to the class I-like SAM-binding methyltransferase superfamily. Cation-dependent O-methyltransferase family.</text>
</comment>
<dbReference type="CDD" id="cd02440">
    <property type="entry name" value="AdoMet_MTases"/>
    <property type="match status" value="1"/>
</dbReference>
<dbReference type="Proteomes" id="UP000310708">
    <property type="component" value="Unassembled WGS sequence"/>
</dbReference>
<reference evidence="11 12" key="1">
    <citation type="submission" date="2019-03" db="EMBL/GenBank/DDBJ databases">
        <title>Sequencing 25 genomes of Wallemia mellicola.</title>
        <authorList>
            <person name="Gostincar C."/>
        </authorList>
    </citation>
    <scope>NUCLEOTIDE SEQUENCE [LARGE SCALE GENOMIC DNA]</scope>
    <source>
        <strain evidence="6 13">EXF-1262</strain>
        <strain evidence="8 14">EXF-1274</strain>
        <strain evidence="9 11">EXF-1277</strain>
        <strain evidence="5 15">EXF-6152</strain>
        <strain evidence="10 16">EXF-757</strain>
        <strain evidence="7 12">EXF-8738</strain>
    </source>
</reference>
<dbReference type="Proteomes" id="UP000307169">
    <property type="component" value="Unassembled WGS sequence"/>
</dbReference>
<evidence type="ECO:0000313" key="15">
    <source>
        <dbReference type="Proteomes" id="UP000310685"/>
    </source>
</evidence>
<dbReference type="Proteomes" id="UP000305362">
    <property type="component" value="Unassembled WGS sequence"/>
</dbReference>